<dbReference type="Proteomes" id="UP000298061">
    <property type="component" value="Unassembled WGS sequence"/>
</dbReference>
<reference evidence="2 3" key="1">
    <citation type="submission" date="2019-02" db="EMBL/GenBank/DDBJ databases">
        <title>Genome sequencing of the rare red list fungi Hericium alpestre (H. flagellum).</title>
        <authorList>
            <person name="Buettner E."/>
            <person name="Kellner H."/>
        </authorList>
    </citation>
    <scope>NUCLEOTIDE SEQUENCE [LARGE SCALE GENOMIC DNA]</scope>
    <source>
        <strain evidence="2 3">DSM 108284</strain>
    </source>
</reference>
<name>A0A4Z0A185_9AGAM</name>
<protein>
    <submittedName>
        <fullName evidence="2">Uncharacterized protein</fullName>
    </submittedName>
</protein>
<feature type="region of interest" description="Disordered" evidence="1">
    <location>
        <begin position="86"/>
        <end position="136"/>
    </location>
</feature>
<organism evidence="2 3">
    <name type="scientific">Hericium alpestre</name>
    <dbReference type="NCBI Taxonomy" id="135208"/>
    <lineage>
        <taxon>Eukaryota</taxon>
        <taxon>Fungi</taxon>
        <taxon>Dikarya</taxon>
        <taxon>Basidiomycota</taxon>
        <taxon>Agaricomycotina</taxon>
        <taxon>Agaricomycetes</taxon>
        <taxon>Russulales</taxon>
        <taxon>Hericiaceae</taxon>
        <taxon>Hericium</taxon>
    </lineage>
</organism>
<evidence type="ECO:0000256" key="1">
    <source>
        <dbReference type="SAM" id="MobiDB-lite"/>
    </source>
</evidence>
<dbReference type="EMBL" id="SFCI01000478">
    <property type="protein sequence ID" value="TFY79569.1"/>
    <property type="molecule type" value="Genomic_DNA"/>
</dbReference>
<evidence type="ECO:0000313" key="3">
    <source>
        <dbReference type="Proteomes" id="UP000298061"/>
    </source>
</evidence>
<proteinExistence type="predicted"/>
<feature type="compositionally biased region" description="Basic and acidic residues" evidence="1">
    <location>
        <begin position="126"/>
        <end position="136"/>
    </location>
</feature>
<comment type="caution">
    <text evidence="2">The sequence shown here is derived from an EMBL/GenBank/DDBJ whole genome shotgun (WGS) entry which is preliminary data.</text>
</comment>
<feature type="region of interest" description="Disordered" evidence="1">
    <location>
        <begin position="15"/>
        <end position="52"/>
    </location>
</feature>
<keyword evidence="3" id="KW-1185">Reference proteome</keyword>
<sequence>MADDPGIAFEVRDIAGEEERNEGFVGDDAAMDESSDATPRVVHGTSSGHSGIGVIAEHGVELAPVGVDNMPPHVRSKVTGVPSHMCLEWSISPPDPAGGSATAAPKPPSKRGAGKPASKRAGKWPRKQDNKENGIS</sequence>
<accession>A0A4Z0A185</accession>
<evidence type="ECO:0000313" key="2">
    <source>
        <dbReference type="EMBL" id="TFY79569.1"/>
    </source>
</evidence>
<gene>
    <name evidence="2" type="ORF">EWM64_g4442</name>
</gene>
<feature type="compositionally biased region" description="Basic residues" evidence="1">
    <location>
        <begin position="108"/>
        <end position="125"/>
    </location>
</feature>
<dbReference type="AlphaFoldDB" id="A0A4Z0A185"/>